<protein>
    <recommendedName>
        <fullName evidence="3">Protein kinase domain-containing protein</fullName>
    </recommendedName>
</protein>
<dbReference type="Proteomes" id="UP000515153">
    <property type="component" value="Unplaced"/>
</dbReference>
<sequence>MTRLSPTWWHALGPLPVEWWEKWEARSKWFVENGRPIEGRDTSWTWEKRFEHSQRPRSEKGTELMSVEEKSAFFKMLRSMLVFRPGARPIAERVLECDWIQKWAVPSYERTLNEANTVKWPQKRS</sequence>
<reference evidence="2" key="2">
    <citation type="submission" date="2019-10" db="EMBL/GenBank/DDBJ databases">
        <authorList>
            <consortium name="NCBI Genome Project"/>
        </authorList>
    </citation>
    <scope>NUCLEOTIDE SEQUENCE</scope>
    <source>
        <strain evidence="2">NI907</strain>
    </source>
</reference>
<accession>A0A6P8B0E8</accession>
<dbReference type="Gene3D" id="1.10.510.10">
    <property type="entry name" value="Transferase(Phosphotransferase) domain 1"/>
    <property type="match status" value="1"/>
</dbReference>
<dbReference type="GeneID" id="41962649"/>
<evidence type="ECO:0000313" key="1">
    <source>
        <dbReference type="Proteomes" id="UP000515153"/>
    </source>
</evidence>
<reference evidence="2" key="1">
    <citation type="journal article" date="2019" name="Mol. Biol. Evol.">
        <title>Blast fungal genomes show frequent chromosomal changes, gene gains and losses, and effector gene turnover.</title>
        <authorList>
            <person name="Gomez Luciano L.B."/>
            <person name="Jason Tsai I."/>
            <person name="Chuma I."/>
            <person name="Tosa Y."/>
            <person name="Chen Y.H."/>
            <person name="Li J.Y."/>
            <person name="Li M.Y."/>
            <person name="Jade Lu M.Y."/>
            <person name="Nakayashiki H."/>
            <person name="Li W.H."/>
        </authorList>
    </citation>
    <scope>NUCLEOTIDE SEQUENCE</scope>
    <source>
        <strain evidence="2">NI907</strain>
    </source>
</reference>
<proteinExistence type="predicted"/>
<gene>
    <name evidence="2" type="ORF">PgNI_07730</name>
</gene>
<name>A0A6P8B0E8_PYRGI</name>
<evidence type="ECO:0008006" key="3">
    <source>
        <dbReference type="Google" id="ProtNLM"/>
    </source>
</evidence>
<organism evidence="1 2">
    <name type="scientific">Pyricularia grisea</name>
    <name type="common">Crabgrass-specific blast fungus</name>
    <name type="synonym">Magnaporthe grisea</name>
    <dbReference type="NCBI Taxonomy" id="148305"/>
    <lineage>
        <taxon>Eukaryota</taxon>
        <taxon>Fungi</taxon>
        <taxon>Dikarya</taxon>
        <taxon>Ascomycota</taxon>
        <taxon>Pezizomycotina</taxon>
        <taxon>Sordariomycetes</taxon>
        <taxon>Sordariomycetidae</taxon>
        <taxon>Magnaporthales</taxon>
        <taxon>Pyriculariaceae</taxon>
        <taxon>Pyricularia</taxon>
    </lineage>
</organism>
<dbReference type="AlphaFoldDB" id="A0A6P8B0E8"/>
<evidence type="ECO:0000313" key="2">
    <source>
        <dbReference type="RefSeq" id="XP_030980643.1"/>
    </source>
</evidence>
<dbReference type="KEGG" id="pgri:PgNI_07730"/>
<keyword evidence="1" id="KW-1185">Reference proteome</keyword>
<reference evidence="2" key="3">
    <citation type="submission" date="2025-08" db="UniProtKB">
        <authorList>
            <consortium name="RefSeq"/>
        </authorList>
    </citation>
    <scope>IDENTIFICATION</scope>
    <source>
        <strain evidence="2">NI907</strain>
    </source>
</reference>
<dbReference type="RefSeq" id="XP_030980643.1">
    <property type="nucleotide sequence ID" value="XM_031127740.1"/>
</dbReference>